<dbReference type="GeneID" id="7442445"/>
<accession>B8BWT7</accession>
<evidence type="ECO:0000313" key="2">
    <source>
        <dbReference type="EMBL" id="EED94091.1"/>
    </source>
</evidence>
<dbReference type="PaxDb" id="35128-Thaps3101"/>
<dbReference type="RefSeq" id="XP_002288655.1">
    <property type="nucleotide sequence ID" value="XM_002288619.1"/>
</dbReference>
<feature type="chain" id="PRO_5002869086" evidence="1">
    <location>
        <begin position="17"/>
        <end position="162"/>
    </location>
</feature>
<gene>
    <name evidence="2" type="ORF">THAPSDRAFT_3101</name>
</gene>
<dbReference type="HOGENOM" id="CLU_1638824_0_0_1"/>
<dbReference type="AlphaFoldDB" id="B8BWT7"/>
<proteinExistence type="predicted"/>
<sequence length="162" mass="17446">MKAVLSLVLLASSTMAFMPSVTVPVRTWLDGGAPQYRRRCFRVGMARSAAWTNERGSSTTPPHHAVASFGSPPTSLHVKDSTTICNTTLPGNMILGQTRRFIPGGGSTAKFNTPSHGPLESSPAKLGVELAQMMFNIIGVGEEEKFIVGQRNEILGPREEHL</sequence>
<name>B8BWT7_THAPS</name>
<keyword evidence="1" id="KW-0732">Signal</keyword>
<reference evidence="2 3" key="1">
    <citation type="journal article" date="2004" name="Science">
        <title>The genome of the diatom Thalassiosira pseudonana: ecology, evolution, and metabolism.</title>
        <authorList>
            <person name="Armbrust E.V."/>
            <person name="Berges J.A."/>
            <person name="Bowler C."/>
            <person name="Green B.R."/>
            <person name="Martinez D."/>
            <person name="Putnam N.H."/>
            <person name="Zhou S."/>
            <person name="Allen A.E."/>
            <person name="Apt K.E."/>
            <person name="Bechner M."/>
            <person name="Brzezinski M.A."/>
            <person name="Chaal B.K."/>
            <person name="Chiovitti A."/>
            <person name="Davis A.K."/>
            <person name="Demarest M.S."/>
            <person name="Detter J.C."/>
            <person name="Glavina T."/>
            <person name="Goodstein D."/>
            <person name="Hadi M.Z."/>
            <person name="Hellsten U."/>
            <person name="Hildebrand M."/>
            <person name="Jenkins B.D."/>
            <person name="Jurka J."/>
            <person name="Kapitonov V.V."/>
            <person name="Kroger N."/>
            <person name="Lau W.W."/>
            <person name="Lane T.W."/>
            <person name="Larimer F.W."/>
            <person name="Lippmeier J.C."/>
            <person name="Lucas S."/>
            <person name="Medina M."/>
            <person name="Montsant A."/>
            <person name="Obornik M."/>
            <person name="Parker M.S."/>
            <person name="Palenik B."/>
            <person name="Pazour G.J."/>
            <person name="Richardson P.M."/>
            <person name="Rynearson T.A."/>
            <person name="Saito M.A."/>
            <person name="Schwartz D.C."/>
            <person name="Thamatrakoln K."/>
            <person name="Valentin K."/>
            <person name="Vardi A."/>
            <person name="Wilkerson F.P."/>
            <person name="Rokhsar D.S."/>
        </authorList>
    </citation>
    <scope>NUCLEOTIDE SEQUENCE [LARGE SCALE GENOMIC DNA]</scope>
    <source>
        <strain evidence="2 3">CCMP1335</strain>
    </source>
</reference>
<dbReference type="InParanoid" id="B8BWT7"/>
<evidence type="ECO:0000256" key="1">
    <source>
        <dbReference type="SAM" id="SignalP"/>
    </source>
</evidence>
<keyword evidence="3" id="KW-1185">Reference proteome</keyword>
<feature type="signal peptide" evidence="1">
    <location>
        <begin position="1"/>
        <end position="16"/>
    </location>
</feature>
<organism evidence="2 3">
    <name type="scientific">Thalassiosira pseudonana</name>
    <name type="common">Marine diatom</name>
    <name type="synonym">Cyclotella nana</name>
    <dbReference type="NCBI Taxonomy" id="35128"/>
    <lineage>
        <taxon>Eukaryota</taxon>
        <taxon>Sar</taxon>
        <taxon>Stramenopiles</taxon>
        <taxon>Ochrophyta</taxon>
        <taxon>Bacillariophyta</taxon>
        <taxon>Coscinodiscophyceae</taxon>
        <taxon>Thalassiosirophycidae</taxon>
        <taxon>Thalassiosirales</taxon>
        <taxon>Thalassiosiraceae</taxon>
        <taxon>Thalassiosira</taxon>
    </lineage>
</organism>
<evidence type="ECO:0000313" key="3">
    <source>
        <dbReference type="Proteomes" id="UP000001449"/>
    </source>
</evidence>
<dbReference type="KEGG" id="tps:THAPSDRAFT_3101"/>
<reference evidence="2 3" key="2">
    <citation type="journal article" date="2008" name="Nature">
        <title>The Phaeodactylum genome reveals the evolutionary history of diatom genomes.</title>
        <authorList>
            <person name="Bowler C."/>
            <person name="Allen A.E."/>
            <person name="Badger J.H."/>
            <person name="Grimwood J."/>
            <person name="Jabbari K."/>
            <person name="Kuo A."/>
            <person name="Maheswari U."/>
            <person name="Martens C."/>
            <person name="Maumus F."/>
            <person name="Otillar R.P."/>
            <person name="Rayko E."/>
            <person name="Salamov A."/>
            <person name="Vandepoele K."/>
            <person name="Beszteri B."/>
            <person name="Gruber A."/>
            <person name="Heijde M."/>
            <person name="Katinka M."/>
            <person name="Mock T."/>
            <person name="Valentin K."/>
            <person name="Verret F."/>
            <person name="Berges J.A."/>
            <person name="Brownlee C."/>
            <person name="Cadoret J.P."/>
            <person name="Chiovitti A."/>
            <person name="Choi C.J."/>
            <person name="Coesel S."/>
            <person name="De Martino A."/>
            <person name="Detter J.C."/>
            <person name="Durkin C."/>
            <person name="Falciatore A."/>
            <person name="Fournet J."/>
            <person name="Haruta M."/>
            <person name="Huysman M.J."/>
            <person name="Jenkins B.D."/>
            <person name="Jiroutova K."/>
            <person name="Jorgensen R.E."/>
            <person name="Joubert Y."/>
            <person name="Kaplan A."/>
            <person name="Kroger N."/>
            <person name="Kroth P.G."/>
            <person name="La Roche J."/>
            <person name="Lindquist E."/>
            <person name="Lommer M."/>
            <person name="Martin-Jezequel V."/>
            <person name="Lopez P.J."/>
            <person name="Lucas S."/>
            <person name="Mangogna M."/>
            <person name="McGinnis K."/>
            <person name="Medlin L.K."/>
            <person name="Montsant A."/>
            <person name="Oudot-Le Secq M.P."/>
            <person name="Napoli C."/>
            <person name="Obornik M."/>
            <person name="Parker M.S."/>
            <person name="Petit J.L."/>
            <person name="Porcel B.M."/>
            <person name="Poulsen N."/>
            <person name="Robison M."/>
            <person name="Rychlewski L."/>
            <person name="Rynearson T.A."/>
            <person name="Schmutz J."/>
            <person name="Shapiro H."/>
            <person name="Siaut M."/>
            <person name="Stanley M."/>
            <person name="Sussman M.R."/>
            <person name="Taylor A.R."/>
            <person name="Vardi A."/>
            <person name="von Dassow P."/>
            <person name="Vyverman W."/>
            <person name="Willis A."/>
            <person name="Wyrwicz L.S."/>
            <person name="Rokhsar D.S."/>
            <person name="Weissenbach J."/>
            <person name="Armbrust E.V."/>
            <person name="Green B.R."/>
            <person name="Van de Peer Y."/>
            <person name="Grigoriev I.V."/>
        </authorList>
    </citation>
    <scope>NUCLEOTIDE SEQUENCE [LARGE SCALE GENOMIC DNA]</scope>
    <source>
        <strain evidence="2 3">CCMP1335</strain>
    </source>
</reference>
<dbReference type="Proteomes" id="UP000001449">
    <property type="component" value="Chromosome 3"/>
</dbReference>
<dbReference type="EMBL" id="CM000640">
    <property type="protein sequence ID" value="EED94091.1"/>
    <property type="molecule type" value="Genomic_DNA"/>
</dbReference>
<protein>
    <submittedName>
        <fullName evidence="2">Uncharacterized protein</fullName>
    </submittedName>
</protein>